<evidence type="ECO:0000313" key="1">
    <source>
        <dbReference type="EMBL" id="KAF5761391.1"/>
    </source>
</evidence>
<proteinExistence type="predicted"/>
<dbReference type="Gramene" id="mRNA:HanXRQr2_Chr16g0764571">
    <property type="protein sequence ID" value="mRNA:HanXRQr2_Chr16g0764571"/>
    <property type="gene ID" value="HanXRQr2_Chr16g0764571"/>
</dbReference>
<protein>
    <submittedName>
        <fullName evidence="1">Uncharacterized protein</fullName>
    </submittedName>
</protein>
<gene>
    <name evidence="1" type="ORF">HanXRQr2_Chr16g0764571</name>
</gene>
<sequence>MCLVSKTAVASVHQDNFTQVNLVFRRTTTIRRVCKSDSAFIRILLLRFQCRTESGTNAYKLFFFTITNPSRHFDLLCNK</sequence>
<keyword evidence="2" id="KW-1185">Reference proteome</keyword>
<dbReference type="Proteomes" id="UP000215914">
    <property type="component" value="Unassembled WGS sequence"/>
</dbReference>
<dbReference type="AlphaFoldDB" id="A0A9K3DW94"/>
<dbReference type="EMBL" id="MNCJ02000331">
    <property type="protein sequence ID" value="KAF5761391.1"/>
    <property type="molecule type" value="Genomic_DNA"/>
</dbReference>
<evidence type="ECO:0000313" key="2">
    <source>
        <dbReference type="Proteomes" id="UP000215914"/>
    </source>
</evidence>
<organism evidence="1 2">
    <name type="scientific">Helianthus annuus</name>
    <name type="common">Common sunflower</name>
    <dbReference type="NCBI Taxonomy" id="4232"/>
    <lineage>
        <taxon>Eukaryota</taxon>
        <taxon>Viridiplantae</taxon>
        <taxon>Streptophyta</taxon>
        <taxon>Embryophyta</taxon>
        <taxon>Tracheophyta</taxon>
        <taxon>Spermatophyta</taxon>
        <taxon>Magnoliopsida</taxon>
        <taxon>eudicotyledons</taxon>
        <taxon>Gunneridae</taxon>
        <taxon>Pentapetalae</taxon>
        <taxon>asterids</taxon>
        <taxon>campanulids</taxon>
        <taxon>Asterales</taxon>
        <taxon>Asteraceae</taxon>
        <taxon>Asteroideae</taxon>
        <taxon>Heliantheae alliance</taxon>
        <taxon>Heliantheae</taxon>
        <taxon>Helianthus</taxon>
    </lineage>
</organism>
<reference evidence="1" key="1">
    <citation type="journal article" date="2017" name="Nature">
        <title>The sunflower genome provides insights into oil metabolism, flowering and Asterid evolution.</title>
        <authorList>
            <person name="Badouin H."/>
            <person name="Gouzy J."/>
            <person name="Grassa C.J."/>
            <person name="Murat F."/>
            <person name="Staton S.E."/>
            <person name="Cottret L."/>
            <person name="Lelandais-Briere C."/>
            <person name="Owens G.L."/>
            <person name="Carrere S."/>
            <person name="Mayjonade B."/>
            <person name="Legrand L."/>
            <person name="Gill N."/>
            <person name="Kane N.C."/>
            <person name="Bowers J.E."/>
            <person name="Hubner S."/>
            <person name="Bellec A."/>
            <person name="Berard A."/>
            <person name="Berges H."/>
            <person name="Blanchet N."/>
            <person name="Boniface M.C."/>
            <person name="Brunel D."/>
            <person name="Catrice O."/>
            <person name="Chaidir N."/>
            <person name="Claudel C."/>
            <person name="Donnadieu C."/>
            <person name="Faraut T."/>
            <person name="Fievet G."/>
            <person name="Helmstetter N."/>
            <person name="King M."/>
            <person name="Knapp S.J."/>
            <person name="Lai Z."/>
            <person name="Le Paslier M.C."/>
            <person name="Lippi Y."/>
            <person name="Lorenzon L."/>
            <person name="Mandel J.R."/>
            <person name="Marage G."/>
            <person name="Marchand G."/>
            <person name="Marquand E."/>
            <person name="Bret-Mestries E."/>
            <person name="Morien E."/>
            <person name="Nambeesan S."/>
            <person name="Nguyen T."/>
            <person name="Pegot-Espagnet P."/>
            <person name="Pouilly N."/>
            <person name="Raftis F."/>
            <person name="Sallet E."/>
            <person name="Schiex T."/>
            <person name="Thomas J."/>
            <person name="Vandecasteele C."/>
            <person name="Vares D."/>
            <person name="Vear F."/>
            <person name="Vautrin S."/>
            <person name="Crespi M."/>
            <person name="Mangin B."/>
            <person name="Burke J.M."/>
            <person name="Salse J."/>
            <person name="Munos S."/>
            <person name="Vincourt P."/>
            <person name="Rieseberg L.H."/>
            <person name="Langlade N.B."/>
        </authorList>
    </citation>
    <scope>NUCLEOTIDE SEQUENCE</scope>
    <source>
        <tissue evidence="1">Leaves</tissue>
    </source>
</reference>
<accession>A0A9K3DW94</accession>
<name>A0A9K3DW94_HELAN</name>
<comment type="caution">
    <text evidence="1">The sequence shown here is derived from an EMBL/GenBank/DDBJ whole genome shotgun (WGS) entry which is preliminary data.</text>
</comment>
<reference evidence="1" key="2">
    <citation type="submission" date="2020-06" db="EMBL/GenBank/DDBJ databases">
        <title>Helianthus annuus Genome sequencing and assembly Release 2.</title>
        <authorList>
            <person name="Gouzy J."/>
            <person name="Langlade N."/>
            <person name="Munos S."/>
        </authorList>
    </citation>
    <scope>NUCLEOTIDE SEQUENCE</scope>
    <source>
        <tissue evidence="1">Leaves</tissue>
    </source>
</reference>